<dbReference type="EMBL" id="JBFDAA010000007">
    <property type="protein sequence ID" value="KAL1130550.1"/>
    <property type="molecule type" value="Genomic_DNA"/>
</dbReference>
<proteinExistence type="predicted"/>
<feature type="transmembrane region" description="Helical" evidence="1">
    <location>
        <begin position="99"/>
        <end position="119"/>
    </location>
</feature>
<comment type="caution">
    <text evidence="2">The sequence shown here is derived from an EMBL/GenBank/DDBJ whole genome shotgun (WGS) entry which is preliminary data.</text>
</comment>
<keyword evidence="3" id="KW-1185">Reference proteome</keyword>
<reference evidence="2 3" key="1">
    <citation type="submission" date="2024-07" db="EMBL/GenBank/DDBJ databases">
        <title>Chromosome-level genome assembly of the water stick insect Ranatra chinensis (Heteroptera: Nepidae).</title>
        <authorList>
            <person name="Liu X."/>
        </authorList>
    </citation>
    <scope>NUCLEOTIDE SEQUENCE [LARGE SCALE GENOMIC DNA]</scope>
    <source>
        <strain evidence="2">Cailab_2021Rc</strain>
        <tissue evidence="2">Muscle</tissue>
    </source>
</reference>
<dbReference type="AlphaFoldDB" id="A0ABD0YGY5"/>
<gene>
    <name evidence="2" type="ORF">AAG570_011796</name>
</gene>
<organism evidence="2 3">
    <name type="scientific">Ranatra chinensis</name>
    <dbReference type="NCBI Taxonomy" id="642074"/>
    <lineage>
        <taxon>Eukaryota</taxon>
        <taxon>Metazoa</taxon>
        <taxon>Ecdysozoa</taxon>
        <taxon>Arthropoda</taxon>
        <taxon>Hexapoda</taxon>
        <taxon>Insecta</taxon>
        <taxon>Pterygota</taxon>
        <taxon>Neoptera</taxon>
        <taxon>Paraneoptera</taxon>
        <taxon>Hemiptera</taxon>
        <taxon>Heteroptera</taxon>
        <taxon>Panheteroptera</taxon>
        <taxon>Nepomorpha</taxon>
        <taxon>Nepidae</taxon>
        <taxon>Ranatrinae</taxon>
        <taxon>Ranatra</taxon>
    </lineage>
</organism>
<feature type="transmembrane region" description="Helical" evidence="1">
    <location>
        <begin position="177"/>
        <end position="202"/>
    </location>
</feature>
<feature type="transmembrane region" description="Helical" evidence="1">
    <location>
        <begin position="29"/>
        <end position="51"/>
    </location>
</feature>
<evidence type="ECO:0000313" key="2">
    <source>
        <dbReference type="EMBL" id="KAL1130550.1"/>
    </source>
</evidence>
<evidence type="ECO:0000256" key="1">
    <source>
        <dbReference type="SAM" id="Phobius"/>
    </source>
</evidence>
<name>A0ABD0YGY5_9HEMI</name>
<keyword evidence="1" id="KW-0472">Membrane</keyword>
<keyword evidence="1" id="KW-1133">Transmembrane helix</keyword>
<keyword evidence="1" id="KW-0812">Transmembrane</keyword>
<sequence length="204" mass="22449">MLSYRDYLTENVYGGVITISIGLCNSKRFLLIAVFDGAFWVAVYYCIVVTMDYAQTAPLNVAISRKRFGPTNSDRPRTESFSEIIVPKSLYSLLSVKVAQWHVVTSYLIFIGSFLSSAYPSLTDSSASPSVSPFAPEFLSSAVHHLRASPSSPSILGVIALPVASRQVTRLLPLNQFLGFVFSILNLISHICYIHILSPVFFVG</sequence>
<evidence type="ECO:0000313" key="3">
    <source>
        <dbReference type="Proteomes" id="UP001558652"/>
    </source>
</evidence>
<accession>A0ABD0YGY5</accession>
<dbReference type="Proteomes" id="UP001558652">
    <property type="component" value="Unassembled WGS sequence"/>
</dbReference>
<protein>
    <submittedName>
        <fullName evidence="2">Uncharacterized protein</fullName>
    </submittedName>
</protein>